<proteinExistence type="predicted"/>
<dbReference type="AlphaFoldDB" id="A0A502L0X5"/>
<dbReference type="EMBL" id="SAWY01000019">
    <property type="protein sequence ID" value="TPH15583.1"/>
    <property type="molecule type" value="Genomic_DNA"/>
</dbReference>
<dbReference type="Proteomes" id="UP000315303">
    <property type="component" value="Unassembled WGS sequence"/>
</dbReference>
<dbReference type="Gene3D" id="3.40.190.10">
    <property type="entry name" value="Periplasmic binding protein-like II"/>
    <property type="match status" value="2"/>
</dbReference>
<dbReference type="RefSeq" id="WP_140602982.1">
    <property type="nucleotide sequence ID" value="NZ_SAWY01000019.1"/>
</dbReference>
<accession>A0A502L0X5</accession>
<reference evidence="1 2" key="1">
    <citation type="submission" date="2019-01" db="EMBL/GenBank/DDBJ databases">
        <title>Litorilituus lipolytica sp. nov., isolated from intertidal sand of the Yellow Sea in China.</title>
        <authorList>
            <person name="Liu A."/>
        </authorList>
    </citation>
    <scope>NUCLEOTIDE SEQUENCE [LARGE SCALE GENOMIC DNA]</scope>
    <source>
        <strain evidence="1 2">RZ04</strain>
    </source>
</reference>
<dbReference type="OrthoDB" id="6399214at2"/>
<sequence>MSLYLNVLIICFYLIFFSIDNAHSQETPNHSLGQHKPLEQYFLTFPPYWHEEENNSFSGLHYRLAKKLYEHAGLEVNFVHVPYQRMQFQVEQGNVAFINYGDVKGVNIEEVLHVCVPPTVITLRVYYLKDNLPEITSINGFEGKNVIIMHGLPLGKYNVMKDNDKINFMRPRTIESALKGLRAQRGDYFIVFDNLMLNSAQYLTKSEKESLKNYPLFSLNGYPITTPKVFKGGKALCAKVLESYQQLVKEGVIDKKHKILASDVPKQMALLSN</sequence>
<keyword evidence="2" id="KW-1185">Reference proteome</keyword>
<evidence type="ECO:0000313" key="1">
    <source>
        <dbReference type="EMBL" id="TPH15583.1"/>
    </source>
</evidence>
<dbReference type="SUPFAM" id="SSF53850">
    <property type="entry name" value="Periplasmic binding protein-like II"/>
    <property type="match status" value="1"/>
</dbReference>
<protein>
    <submittedName>
        <fullName evidence="1">Transporter substrate-binding domain-containing protein</fullName>
    </submittedName>
</protein>
<evidence type="ECO:0000313" key="2">
    <source>
        <dbReference type="Proteomes" id="UP000315303"/>
    </source>
</evidence>
<name>A0A502L0X5_9GAMM</name>
<comment type="caution">
    <text evidence="1">The sequence shown here is derived from an EMBL/GenBank/DDBJ whole genome shotgun (WGS) entry which is preliminary data.</text>
</comment>
<gene>
    <name evidence="1" type="ORF">EPA86_08355</name>
</gene>
<organism evidence="1 2">
    <name type="scientific">Litorilituus lipolyticus</name>
    <dbReference type="NCBI Taxonomy" id="2491017"/>
    <lineage>
        <taxon>Bacteria</taxon>
        <taxon>Pseudomonadati</taxon>
        <taxon>Pseudomonadota</taxon>
        <taxon>Gammaproteobacteria</taxon>
        <taxon>Alteromonadales</taxon>
        <taxon>Colwelliaceae</taxon>
        <taxon>Litorilituus</taxon>
    </lineage>
</organism>